<feature type="signal peptide" evidence="8">
    <location>
        <begin position="1"/>
        <end position="24"/>
    </location>
</feature>
<reference evidence="10 11" key="1">
    <citation type="journal article" date="2021" name="Hortic Res">
        <title>The domestication of Cucurbita argyrosperma as revealed by the genome of its wild relative.</title>
        <authorList>
            <person name="Barrera-Redondo J."/>
            <person name="Sanchez-de la Vega G."/>
            <person name="Aguirre-Liguori J.A."/>
            <person name="Castellanos-Morales G."/>
            <person name="Gutierrez-Guerrero Y.T."/>
            <person name="Aguirre-Dugua X."/>
            <person name="Aguirre-Planter E."/>
            <person name="Tenaillon M.I."/>
            <person name="Lira-Saade R."/>
            <person name="Eguiarte L.E."/>
        </authorList>
    </citation>
    <scope>NUCLEOTIDE SEQUENCE [LARGE SCALE GENOMIC DNA]</scope>
    <source>
        <strain evidence="10">JBR-2021</strain>
    </source>
</reference>
<evidence type="ECO:0000256" key="1">
    <source>
        <dbReference type="ARBA" id="ARBA00007447"/>
    </source>
</evidence>
<evidence type="ECO:0000313" key="11">
    <source>
        <dbReference type="Proteomes" id="UP000685013"/>
    </source>
</evidence>
<feature type="active site" evidence="6">
    <location>
        <position position="319"/>
    </location>
</feature>
<evidence type="ECO:0000313" key="10">
    <source>
        <dbReference type="EMBL" id="KAG6595193.1"/>
    </source>
</evidence>
<dbReference type="PROSITE" id="PS51767">
    <property type="entry name" value="PEPTIDASE_A1"/>
    <property type="match status" value="1"/>
</dbReference>
<dbReference type="GO" id="GO:0006508">
    <property type="term" value="P:proteolysis"/>
    <property type="evidence" value="ECO:0007669"/>
    <property type="project" value="UniProtKB-KW"/>
</dbReference>
<keyword evidence="4" id="KW-0378">Hydrolase</keyword>
<dbReference type="Proteomes" id="UP000685013">
    <property type="component" value="Chromosome 7"/>
</dbReference>
<dbReference type="PANTHER" id="PTHR13683">
    <property type="entry name" value="ASPARTYL PROTEASES"/>
    <property type="match status" value="1"/>
</dbReference>
<dbReference type="Pfam" id="PF14541">
    <property type="entry name" value="TAXi_C"/>
    <property type="match status" value="1"/>
</dbReference>
<evidence type="ECO:0000256" key="3">
    <source>
        <dbReference type="ARBA" id="ARBA00022750"/>
    </source>
</evidence>
<dbReference type="CDD" id="cd05476">
    <property type="entry name" value="pepsin_A_like_plant"/>
    <property type="match status" value="1"/>
</dbReference>
<evidence type="ECO:0000256" key="7">
    <source>
        <dbReference type="SAM" id="Phobius"/>
    </source>
</evidence>
<dbReference type="AlphaFoldDB" id="A0AAV6NBF5"/>
<dbReference type="PANTHER" id="PTHR13683:SF875">
    <property type="entry name" value="EUKARYOTIC ASPARTYL PROTEASE FAMILY PROTEIN"/>
    <property type="match status" value="1"/>
</dbReference>
<dbReference type="InterPro" id="IPR032799">
    <property type="entry name" value="TAXi_C"/>
</dbReference>
<keyword evidence="2" id="KW-0645">Protease</keyword>
<dbReference type="EMBL" id="JAGKQH010000007">
    <property type="protein sequence ID" value="KAG6595193.1"/>
    <property type="molecule type" value="Genomic_DNA"/>
</dbReference>
<evidence type="ECO:0000256" key="6">
    <source>
        <dbReference type="PIRSR" id="PIRSR601461-1"/>
    </source>
</evidence>
<organism evidence="10 11">
    <name type="scientific">Cucurbita argyrosperma subsp. sororia</name>
    <dbReference type="NCBI Taxonomy" id="37648"/>
    <lineage>
        <taxon>Eukaryota</taxon>
        <taxon>Viridiplantae</taxon>
        <taxon>Streptophyta</taxon>
        <taxon>Embryophyta</taxon>
        <taxon>Tracheophyta</taxon>
        <taxon>Spermatophyta</taxon>
        <taxon>Magnoliopsida</taxon>
        <taxon>eudicotyledons</taxon>
        <taxon>Gunneridae</taxon>
        <taxon>Pentapetalae</taxon>
        <taxon>rosids</taxon>
        <taxon>fabids</taxon>
        <taxon>Cucurbitales</taxon>
        <taxon>Cucurbitaceae</taxon>
        <taxon>Cucurbiteae</taxon>
        <taxon>Cucurbita</taxon>
    </lineage>
</organism>
<keyword evidence="7" id="KW-1133">Transmembrane helix</keyword>
<dbReference type="InterPro" id="IPR001461">
    <property type="entry name" value="Aspartic_peptidase_A1"/>
</dbReference>
<comment type="caution">
    <text evidence="10">The sequence shown here is derived from an EMBL/GenBank/DDBJ whole genome shotgun (WGS) entry which is preliminary data.</text>
</comment>
<dbReference type="InterPro" id="IPR032861">
    <property type="entry name" value="TAXi_N"/>
</dbReference>
<accession>A0AAV6NBF5</accession>
<feature type="active site" evidence="6">
    <location>
        <position position="103"/>
    </location>
</feature>
<keyword evidence="11" id="KW-1185">Reference proteome</keyword>
<protein>
    <submittedName>
        <fullName evidence="10">Aspartic proteinase-like protein 2</fullName>
    </submittedName>
</protein>
<name>A0AAV6NBF5_9ROSI</name>
<dbReference type="FunFam" id="2.40.70.10:FF:000018">
    <property type="entry name" value="Aspartic proteinase-like protein 2"/>
    <property type="match status" value="1"/>
</dbReference>
<feature type="chain" id="PRO_5043316445" evidence="8">
    <location>
        <begin position="25"/>
        <end position="533"/>
    </location>
</feature>
<dbReference type="InterPro" id="IPR034161">
    <property type="entry name" value="Pepsin-like_plant"/>
</dbReference>
<feature type="non-terminal residue" evidence="10">
    <location>
        <position position="1"/>
    </location>
</feature>
<feature type="transmembrane region" description="Helical" evidence="7">
    <location>
        <begin position="506"/>
        <end position="523"/>
    </location>
</feature>
<keyword evidence="3" id="KW-0064">Aspartyl protease</keyword>
<keyword evidence="5" id="KW-0325">Glycoprotein</keyword>
<keyword evidence="7" id="KW-0812">Transmembrane</keyword>
<keyword evidence="7" id="KW-0472">Membrane</keyword>
<feature type="domain" description="Peptidase A1" evidence="9">
    <location>
        <begin position="85"/>
        <end position="435"/>
    </location>
</feature>
<evidence type="ECO:0000256" key="5">
    <source>
        <dbReference type="ARBA" id="ARBA00023180"/>
    </source>
</evidence>
<evidence type="ECO:0000256" key="8">
    <source>
        <dbReference type="SAM" id="SignalP"/>
    </source>
</evidence>
<evidence type="ECO:0000259" key="9">
    <source>
        <dbReference type="PROSITE" id="PS51767"/>
    </source>
</evidence>
<dbReference type="Pfam" id="PF14543">
    <property type="entry name" value="TAXi_N"/>
    <property type="match status" value="1"/>
</dbReference>
<evidence type="ECO:0000256" key="4">
    <source>
        <dbReference type="ARBA" id="ARBA00022801"/>
    </source>
</evidence>
<gene>
    <name evidence="10" type="ORF">SDJN03_11746</name>
</gene>
<keyword evidence="8" id="KW-0732">Signal</keyword>
<comment type="similarity">
    <text evidence="1">Belongs to the peptidase A1 family.</text>
</comment>
<sequence>MRLFFCLISFLLSFFLTGTVPVSAAAAFSAHHFPLHRAFPHPPTPHFHSLRARDRLRHSRVLRRLRGGIVDFSVKGSSDQFVGLYYTKVKLGNPQREFNVQIDTGSDILWVNCSPCDGCPQSSGLGIELNLFDTAMSSSARLVSCSDPICSAVPTTTNQCLSQNDNCNYTFQYRDRSATSGFYVTDSMYFDMILGESVIANSSAAIVFGCSIYQYGDLTRTTVALDGIFGFGRGEFSVISQLSSRGITPKVFSHCLKGGENGGGILVLGEILEPSIVYSPLIPSQPHYTLNLQSIAISGQPFPNPTVFSISNAGGTIIDSGTTLAYLVEDVYNWIVSVITSAVSQSTTPTISRGSQCYRVSTSVSEVFPVISFNFEGIASMVLKPEEYLQFDSIEPALRCIGFQKAEDGINILGDLVLKDKIVVYDLARQRIGWANYDCSSSVNVSVTSGKDVFIGGQLSSNNSEDSLVFIICASHLHLANLYFECLVGLVITQARRANVCAPPASFIWLNAGILFFNLVVLLRPTMRSAIIS</sequence>
<proteinExistence type="inferred from homology"/>
<evidence type="ECO:0000256" key="2">
    <source>
        <dbReference type="ARBA" id="ARBA00022670"/>
    </source>
</evidence>
<dbReference type="GO" id="GO:0004190">
    <property type="term" value="F:aspartic-type endopeptidase activity"/>
    <property type="evidence" value="ECO:0007669"/>
    <property type="project" value="UniProtKB-KW"/>
</dbReference>
<dbReference type="InterPro" id="IPR033121">
    <property type="entry name" value="PEPTIDASE_A1"/>
</dbReference>